<dbReference type="PANTHER" id="PTHR30026">
    <property type="entry name" value="OUTER MEMBRANE PROTEIN TOLC"/>
    <property type="match status" value="1"/>
</dbReference>
<dbReference type="Proteomes" id="UP000563094">
    <property type="component" value="Unassembled WGS sequence"/>
</dbReference>
<evidence type="ECO:0000256" key="4">
    <source>
        <dbReference type="ARBA" id="ARBA00022452"/>
    </source>
</evidence>
<keyword evidence="7" id="KW-0998">Cell outer membrane</keyword>
<evidence type="ECO:0000256" key="5">
    <source>
        <dbReference type="ARBA" id="ARBA00022692"/>
    </source>
</evidence>
<sequence>MKKTLLYIVCWALGPLTMAQPLRRSLTLQETIDLALASSIAAKQATTNQTSSYWQYRTFKANYRPQLALSGTLPDFSRSTIPVVQPDGTTEFKEVSISNSDVALSVSQAVGLTGGQFFISSQSQRFDDFNQGVRRYNTFPAIIGFSQPIFGYNALAWAKKIEPLRYAESERQYLEDRETVATTATQRFFEVLLQQVNHEIATKNVENNQALFRVAEEKYRLGRLSKNELLQLKLSLMNAQLAQAQASTELKTVAMQFAAYVGLPQGEKVTVQAPQNVPALVVEEQLALAQARMNRKERFLFQRQVLEAEQKMAEVRGKGGFNADVYATFGLTKSANSFSESYVRPENQQQVTVGFSVPLVDWGRQKANVKTAQAQLQLAQYTVQQEQTNFEQSVLTQVNQIDLLKERLRITASADSIAQERYDITKSTFLVGRISITDLNIALQEKDQARRAYVEALQAFWVAYYRLRALTLYDFERGQPLADLTPSPSPAERGAR</sequence>
<dbReference type="InterPro" id="IPR051906">
    <property type="entry name" value="TolC-like"/>
</dbReference>
<dbReference type="PANTHER" id="PTHR30026:SF20">
    <property type="entry name" value="OUTER MEMBRANE PROTEIN TOLC"/>
    <property type="match status" value="1"/>
</dbReference>
<keyword evidence="3" id="KW-0813">Transport</keyword>
<name>A0A839GF41_9BACT</name>
<dbReference type="GO" id="GO:0015562">
    <property type="term" value="F:efflux transmembrane transporter activity"/>
    <property type="evidence" value="ECO:0007669"/>
    <property type="project" value="InterPro"/>
</dbReference>
<accession>A0A839GF41</accession>
<evidence type="ECO:0000256" key="3">
    <source>
        <dbReference type="ARBA" id="ARBA00022448"/>
    </source>
</evidence>
<dbReference type="EMBL" id="JACJIQ010000002">
    <property type="protein sequence ID" value="MBA9076163.1"/>
    <property type="molecule type" value="Genomic_DNA"/>
</dbReference>
<evidence type="ECO:0000313" key="9">
    <source>
        <dbReference type="Proteomes" id="UP000563094"/>
    </source>
</evidence>
<dbReference type="GO" id="GO:0015288">
    <property type="term" value="F:porin activity"/>
    <property type="evidence" value="ECO:0007669"/>
    <property type="project" value="TreeGrafter"/>
</dbReference>
<dbReference type="Gene3D" id="1.20.1600.10">
    <property type="entry name" value="Outer membrane efflux proteins (OEP)"/>
    <property type="match status" value="1"/>
</dbReference>
<evidence type="ECO:0000256" key="1">
    <source>
        <dbReference type="ARBA" id="ARBA00004442"/>
    </source>
</evidence>
<dbReference type="AlphaFoldDB" id="A0A839GF41"/>
<protein>
    <submittedName>
        <fullName evidence="8">Outer membrane protein TolC</fullName>
    </submittedName>
</protein>
<evidence type="ECO:0000256" key="6">
    <source>
        <dbReference type="ARBA" id="ARBA00023136"/>
    </source>
</evidence>
<proteinExistence type="inferred from homology"/>
<dbReference type="InterPro" id="IPR003423">
    <property type="entry name" value="OMP_efflux"/>
</dbReference>
<keyword evidence="4" id="KW-1134">Transmembrane beta strand</keyword>
<evidence type="ECO:0000256" key="7">
    <source>
        <dbReference type="ARBA" id="ARBA00023237"/>
    </source>
</evidence>
<gene>
    <name evidence="8" type="ORF">FHS90_000865</name>
</gene>
<comment type="subcellular location">
    <subcellularLocation>
        <location evidence="1">Cell outer membrane</location>
    </subcellularLocation>
</comment>
<dbReference type="SUPFAM" id="SSF56954">
    <property type="entry name" value="Outer membrane efflux proteins (OEP)"/>
    <property type="match status" value="1"/>
</dbReference>
<dbReference type="RefSeq" id="WP_246386652.1">
    <property type="nucleotide sequence ID" value="NZ_JACJIQ010000002.1"/>
</dbReference>
<comment type="similarity">
    <text evidence="2">Belongs to the outer membrane factor (OMF) (TC 1.B.17) family.</text>
</comment>
<keyword evidence="9" id="KW-1185">Reference proteome</keyword>
<organism evidence="8 9">
    <name type="scientific">Rufibacter quisquiliarum</name>
    <dbReference type="NCBI Taxonomy" id="1549639"/>
    <lineage>
        <taxon>Bacteria</taxon>
        <taxon>Pseudomonadati</taxon>
        <taxon>Bacteroidota</taxon>
        <taxon>Cytophagia</taxon>
        <taxon>Cytophagales</taxon>
        <taxon>Hymenobacteraceae</taxon>
        <taxon>Rufibacter</taxon>
    </lineage>
</organism>
<dbReference type="GO" id="GO:1990281">
    <property type="term" value="C:efflux pump complex"/>
    <property type="evidence" value="ECO:0007669"/>
    <property type="project" value="TreeGrafter"/>
</dbReference>
<evidence type="ECO:0000256" key="2">
    <source>
        <dbReference type="ARBA" id="ARBA00007613"/>
    </source>
</evidence>
<reference evidence="8 9" key="1">
    <citation type="submission" date="2020-08" db="EMBL/GenBank/DDBJ databases">
        <title>Genomic Encyclopedia of Type Strains, Phase IV (KMG-IV): sequencing the most valuable type-strain genomes for metagenomic binning, comparative biology and taxonomic classification.</title>
        <authorList>
            <person name="Goeker M."/>
        </authorList>
    </citation>
    <scope>NUCLEOTIDE SEQUENCE [LARGE SCALE GENOMIC DNA]</scope>
    <source>
        <strain evidence="8 9">DSM 29854</strain>
    </source>
</reference>
<evidence type="ECO:0000313" key="8">
    <source>
        <dbReference type="EMBL" id="MBA9076163.1"/>
    </source>
</evidence>
<dbReference type="GO" id="GO:0009279">
    <property type="term" value="C:cell outer membrane"/>
    <property type="evidence" value="ECO:0007669"/>
    <property type="project" value="UniProtKB-SubCell"/>
</dbReference>
<keyword evidence="6" id="KW-0472">Membrane</keyword>
<comment type="caution">
    <text evidence="8">The sequence shown here is derived from an EMBL/GenBank/DDBJ whole genome shotgun (WGS) entry which is preliminary data.</text>
</comment>
<dbReference type="Pfam" id="PF02321">
    <property type="entry name" value="OEP"/>
    <property type="match status" value="2"/>
</dbReference>
<keyword evidence="5" id="KW-0812">Transmembrane</keyword>